<dbReference type="GO" id="GO:0004300">
    <property type="term" value="F:enoyl-CoA hydratase activity"/>
    <property type="evidence" value="ECO:0007669"/>
    <property type="project" value="TreeGrafter"/>
</dbReference>
<dbReference type="OrthoDB" id="10004768at2759"/>
<reference evidence="1 2" key="1">
    <citation type="journal article" date="2017" name="PLoS Biol.">
        <title>The sea cucumber genome provides insights into morphological evolution and visceral regeneration.</title>
        <authorList>
            <person name="Zhang X."/>
            <person name="Sun L."/>
            <person name="Yuan J."/>
            <person name="Sun Y."/>
            <person name="Gao Y."/>
            <person name="Zhang L."/>
            <person name="Li S."/>
            <person name="Dai H."/>
            <person name="Hamel J.F."/>
            <person name="Liu C."/>
            <person name="Yu Y."/>
            <person name="Liu S."/>
            <person name="Lin W."/>
            <person name="Guo K."/>
            <person name="Jin S."/>
            <person name="Xu P."/>
            <person name="Storey K.B."/>
            <person name="Huan P."/>
            <person name="Zhang T."/>
            <person name="Zhou Y."/>
            <person name="Zhang J."/>
            <person name="Lin C."/>
            <person name="Li X."/>
            <person name="Xing L."/>
            <person name="Huo D."/>
            <person name="Sun M."/>
            <person name="Wang L."/>
            <person name="Mercier A."/>
            <person name="Li F."/>
            <person name="Yang H."/>
            <person name="Xiang J."/>
        </authorList>
    </citation>
    <scope>NUCLEOTIDE SEQUENCE [LARGE SCALE GENOMIC DNA]</scope>
    <source>
        <strain evidence="1">Shaxun</strain>
        <tissue evidence="1">Muscle</tissue>
    </source>
</reference>
<dbReference type="AlphaFoldDB" id="A0A2G8LMG6"/>
<dbReference type="EMBL" id="MRZV01000032">
    <property type="protein sequence ID" value="PIK61439.1"/>
    <property type="molecule type" value="Genomic_DNA"/>
</dbReference>
<sequence>MWQNTSDAFGERFAGGDINVLKELVQAGFLGRKSGKGCYVYGSGKTREVNSEAVEILKKFTLAKKGADTTEDLQMRLASRMINEAVMCQKASWLILETLAVFGLGFPPFHGGPFRFTDTYGADKLVAKMQQYEQLYGIAFTPCQLLKDHAADKTKKFHPN</sequence>
<evidence type="ECO:0000313" key="2">
    <source>
        <dbReference type="Proteomes" id="UP000230750"/>
    </source>
</evidence>
<proteinExistence type="predicted"/>
<dbReference type="PANTHER" id="PTHR43612:SF3">
    <property type="entry name" value="TRIFUNCTIONAL ENZYME SUBUNIT ALPHA, MITOCHONDRIAL"/>
    <property type="match status" value="1"/>
</dbReference>
<dbReference type="InterPro" id="IPR050136">
    <property type="entry name" value="FA_oxidation_alpha_subunit"/>
</dbReference>
<dbReference type="Proteomes" id="UP000230750">
    <property type="component" value="Unassembled WGS sequence"/>
</dbReference>
<dbReference type="STRING" id="307972.A0A2G8LMG6"/>
<evidence type="ECO:0000313" key="1">
    <source>
        <dbReference type="EMBL" id="PIK61439.1"/>
    </source>
</evidence>
<organism evidence="1 2">
    <name type="scientific">Stichopus japonicus</name>
    <name type="common">Sea cucumber</name>
    <dbReference type="NCBI Taxonomy" id="307972"/>
    <lineage>
        <taxon>Eukaryota</taxon>
        <taxon>Metazoa</taxon>
        <taxon>Echinodermata</taxon>
        <taxon>Eleutherozoa</taxon>
        <taxon>Echinozoa</taxon>
        <taxon>Holothuroidea</taxon>
        <taxon>Aspidochirotacea</taxon>
        <taxon>Aspidochirotida</taxon>
        <taxon>Stichopodidae</taxon>
        <taxon>Apostichopus</taxon>
    </lineage>
</organism>
<dbReference type="GO" id="GO:0016509">
    <property type="term" value="F:long-chain (3S)-3-hydroxyacyl-CoA dehydrogenase (NAD+) activity"/>
    <property type="evidence" value="ECO:0007669"/>
    <property type="project" value="TreeGrafter"/>
</dbReference>
<gene>
    <name evidence="1" type="ORF">BSL78_01660</name>
</gene>
<dbReference type="InterPro" id="IPR008927">
    <property type="entry name" value="6-PGluconate_DH-like_C_sf"/>
</dbReference>
<accession>A0A2G8LMG6</accession>
<comment type="caution">
    <text evidence="1">The sequence shown here is derived from an EMBL/GenBank/DDBJ whole genome shotgun (WGS) entry which is preliminary data.</text>
</comment>
<protein>
    <submittedName>
        <fullName evidence="1">Putative trifunctional enzyme subunit alpha, mitochondrial-like</fullName>
    </submittedName>
</protein>
<name>A0A2G8LMG6_STIJA</name>
<dbReference type="SUPFAM" id="SSF48179">
    <property type="entry name" value="6-phosphogluconate dehydrogenase C-terminal domain-like"/>
    <property type="match status" value="2"/>
</dbReference>
<dbReference type="GO" id="GO:0016507">
    <property type="term" value="C:mitochondrial fatty acid beta-oxidation multienzyme complex"/>
    <property type="evidence" value="ECO:0007669"/>
    <property type="project" value="TreeGrafter"/>
</dbReference>
<dbReference type="PANTHER" id="PTHR43612">
    <property type="entry name" value="TRIFUNCTIONAL ENZYME SUBUNIT ALPHA"/>
    <property type="match status" value="1"/>
</dbReference>
<keyword evidence="2" id="KW-1185">Reference proteome</keyword>
<dbReference type="Gene3D" id="1.10.1040.50">
    <property type="match status" value="1"/>
</dbReference>
<dbReference type="GO" id="GO:0006635">
    <property type="term" value="P:fatty acid beta-oxidation"/>
    <property type="evidence" value="ECO:0007669"/>
    <property type="project" value="TreeGrafter"/>
</dbReference>